<dbReference type="SUPFAM" id="SSF55486">
    <property type="entry name" value="Metalloproteases ('zincins'), catalytic domain"/>
    <property type="match status" value="1"/>
</dbReference>
<dbReference type="Gene3D" id="3.40.390.10">
    <property type="entry name" value="Collagenase (Catalytic Domain)"/>
    <property type="match status" value="1"/>
</dbReference>
<comment type="caution">
    <text evidence="10">The sequence shown here is derived from an EMBL/GenBank/DDBJ whole genome shotgun (WGS) entry which is preliminary data.</text>
</comment>
<dbReference type="SMART" id="SM00369">
    <property type="entry name" value="LRR_TYP"/>
    <property type="match status" value="11"/>
</dbReference>
<evidence type="ECO:0000256" key="6">
    <source>
        <dbReference type="ARBA" id="ARBA00022833"/>
    </source>
</evidence>
<dbReference type="InterPro" id="IPR024079">
    <property type="entry name" value="MetalloPept_cat_dom_sf"/>
</dbReference>
<protein>
    <submittedName>
        <fullName evidence="10">Matrixin family metalloprotease</fullName>
        <ecNumber evidence="10">3.4.24.-</ecNumber>
    </submittedName>
</protein>
<reference evidence="11" key="1">
    <citation type="journal article" date="2019" name="Int. J. Syst. Evol. Microbiol.">
        <title>The Global Catalogue of Microorganisms (GCM) 10K type strain sequencing project: providing services to taxonomists for standard genome sequencing and annotation.</title>
        <authorList>
            <consortium name="The Broad Institute Genomics Platform"/>
            <consortium name="The Broad Institute Genome Sequencing Center for Infectious Disease"/>
            <person name="Wu L."/>
            <person name="Ma J."/>
        </authorList>
    </citation>
    <scope>NUCLEOTIDE SEQUENCE [LARGE SCALE GENOMIC DNA]</scope>
    <source>
        <strain evidence="11">CCUG 62114</strain>
    </source>
</reference>
<dbReference type="Pfam" id="PF00413">
    <property type="entry name" value="Peptidase_M10"/>
    <property type="match status" value="1"/>
</dbReference>
<evidence type="ECO:0000256" key="1">
    <source>
        <dbReference type="ARBA" id="ARBA00022614"/>
    </source>
</evidence>
<dbReference type="InterPro" id="IPR001818">
    <property type="entry name" value="Pept_M10_metallopeptidase"/>
</dbReference>
<dbReference type="InterPro" id="IPR052574">
    <property type="entry name" value="CDIRP"/>
</dbReference>
<dbReference type="PANTHER" id="PTHR47566:SF1">
    <property type="entry name" value="PROTEIN NUD1"/>
    <property type="match status" value="1"/>
</dbReference>
<dbReference type="Gene3D" id="2.60.40.10">
    <property type="entry name" value="Immunoglobulins"/>
    <property type="match status" value="1"/>
</dbReference>
<feature type="chain" id="PRO_5047344102" evidence="7">
    <location>
        <begin position="20"/>
        <end position="2955"/>
    </location>
</feature>
<organism evidence="10 11">
    <name type="scientific">Pseudofulvibacter geojedonensis</name>
    <dbReference type="NCBI Taxonomy" id="1123758"/>
    <lineage>
        <taxon>Bacteria</taxon>
        <taxon>Pseudomonadati</taxon>
        <taxon>Bacteroidota</taxon>
        <taxon>Flavobacteriia</taxon>
        <taxon>Flavobacteriales</taxon>
        <taxon>Flavobacteriaceae</taxon>
        <taxon>Pseudofulvibacter</taxon>
    </lineage>
</organism>
<dbReference type="InterPro" id="IPR013783">
    <property type="entry name" value="Ig-like_fold"/>
</dbReference>
<dbReference type="Gene3D" id="3.80.10.10">
    <property type="entry name" value="Ribonuclease Inhibitor"/>
    <property type="match status" value="8"/>
</dbReference>
<dbReference type="PANTHER" id="PTHR47566">
    <property type="match status" value="1"/>
</dbReference>
<dbReference type="Pfam" id="PF23952">
    <property type="entry name" value="LRR_EndoS"/>
    <property type="match status" value="1"/>
</dbReference>
<keyword evidence="2" id="KW-0645">Protease</keyword>
<dbReference type="Proteomes" id="UP001596997">
    <property type="component" value="Unassembled WGS sequence"/>
</dbReference>
<evidence type="ECO:0000256" key="2">
    <source>
        <dbReference type="ARBA" id="ARBA00022670"/>
    </source>
</evidence>
<dbReference type="SMART" id="SM00710">
    <property type="entry name" value="PbH1"/>
    <property type="match status" value="9"/>
</dbReference>
<sequence length="2955" mass="321821">MIRKLFFLFVLLTTLWSNGQSCSGLMTPLSIENRINEASIIVEGVVTESQSYWDNNEHNIYTVHRVEVYKNMKSNTSNSVFVVTMGGEIDNLIQVKSNEATLRKGDVGTFFLKEFNSNINLSSTLYSLVGAAQGVIKYDYYLNKASGVFSQYQSIEDDLYSRIQSATGQSFHDIKERPKYNANQFRAQAAANISSFSPTTATAGTGTVLTINGNNFGAVKGRVGFSNANNGGSTFALALDSQVISWSNTSITVEIPSFAGTGPLYIITDAGGTHFTSTSLTVPYARSNPNDGTTAYSPYLVNDDGNGGLTLSYHTGFDGSTAATYFEEAFDVWNCESNFNLTFSGTTTTNAVGNDGLNIIQFDNGSLLPTGSLGAVSTTYSVCSNGNVFPVDMDITWSNSVNWYYGNGTPPAGQHDFKSVALHELGHAHLLNHVINTNNIMHYSLGTGESRYVLSQNDIDGANYIMSESTTSLGCGIQPTTPQYNCCEDININNEVFQGNVEENGTVNLNFDAVNYDSIQWQVSTDNGATWADITNGGNYSGISSSSLNITNVPLNFDGNIYRAFLNNLCNTGIYTSQTTLNIVVYTAIPDDNFEAELSAYDDILGDNRVPTNNINTITLLDISDSGIQDMTGIESFVALENLDAHNNPFISIDLASNTSLLELRLDSTSIISLNLQQNGDLIELDVSNSPLSSINLSGNSALEILNLESTTLAALDLSSNSALKELSLEDTATLSSVDISDNELLERLNLGTMGITNVIFGNNTALESLQLSFNQLTALDLSNFSNLKSVSVGNNNLQSLNIKNGNNTNITTFITDNNPALNCILVDDATHSTNNWTQIDAQTSFSDVSCGYTPIPDSAFETRLGALGYDDTPNDAQVPTWLIEGVTILDVENRGINDLTGIEDFSALTNLNCSQNSLESLDLQANTLLEVLNCERNLLTSLNIQNNTALLNLNCNRNLLTSLNVQNNTELQILTCERNNINSIDLSNNEDLEVLDIERNNLTAIDVSNNPLLRSLVIKINNGLNQLDVSQNPNLEVLLCNGTSIPSLDLSNNNALTNVQAHTNNTLTAIDLSNATQLQQLLLFDTQVNTLDVSDCAALKELNVRDSRIVSLNLSTNGLLEKVDVSDNNDLTFLNLKNQNNTTITSFDATNTANLSCVNVDDAAYSTTNWTNIDAGMTFGLFCEYTLIPDNNFEAALSAYDDIPNDGQVPTVNINSLISLDVRNKGISNLSGIEDFTSLEALNIRDNNLETVDLTSNTGLKFIFAQDNVLTSINVNNLSELVNLGLARNQITALDVSSNVSLRELYLAVNQLTSLDLSQNPNLEIVGVNSNNLQNLNVKNGNNTNITTFSVSGGNSNLACILVDNAEYSATNWTLIDSQTFFSETNCTLIYTAIPDPAFEAELSAYDNFPNDGQIPTQRIKTVTYVDVRNAGISSLVGIEDFEALEVLDFIDNNVDSLNVTNAPNLRVLRLRNNNVSSINLSQNSNLEFLLMENNGVESIDLSNNLAIEELYLGGNQITELDLSNHAALKIVGVNVNNLNRLNIKNGNNTNLTTFVAGNNPNLNCILVDDVNYAQTNFTSIDAQVSFSDTYCRYTAIPDANFETVLDNLGYDDISGDGQVPTALIENITSLNIESKNISNLSGIEDFKALTILNCKFNSLSAVNLSENNNLEHLYINNNNLTDLNITNLTNLKRLEAGLNNLGTIDLTNNNKLENLQVQYTNLAALDISNLEDLKILRVFNNQLSSLDLTNSPLLVYLDMRGNTNVSSLDLTHNSLLNYANLQQMSLTSLDLISNTNLNTLLVDYNELTALDVSSNTVLETLDVELNNLATITFGENTQLNELNLGQNKLTSLDVSGLSGLTIFEADNNELISLNVKNGNNINFTTFNSTGNSNLTCILVDDAVYSNTNWTSVDSQTSYNDVACISYTPIPDINFETALENLGYDDVSGDGQVPTALIEVVTSLDISGQSISDLTGIKDFTALQSIDFSLNSMQSIDISGLTNLESIYANPAPMSLTSLDVSNLPALKTLTLNDTGITQLDVSDSTLLEELIIPVNSLTSLDISANTLLEKIEIRSTPLGSLNTNGLTSLVDLTVKNTLVESLDLTDNIALEIIDVSNNQLNQLNIRNGNNEIITSFDARFNDGLTCILVDNVSFAEANFTNINDAASFTATNYCRYTAIPDTNFEAALENLGYDDISGDGKVPTALIEVVTSLRLIERGLTDMTGIEDFEALVSLELNENNFTSIDLSHNHLLEVVDLEECTILQSINISDNPALRELNFSQTSMTTIDLSNVPALEIFDGSSIDLSSLDVSNNPLLVKININDTEVDTLDVSNCTDLVELRARSSNLNYLNIMNGNNTNVTIFDIRNNPSLTCVRVDDITYSSANWTLIDVQTSFSDTYCRYTAIPDTNFESELEALGYDDISGDGQVPTALIEVVTSLNLQGKNISDLSGIEDFTLLVSLNCRYNSFLVVDLSENINLEHLNIRNNSLTNLDVTNLVNLKVLEAGFNNLGNIDVSNNTNLERLELQYTNLMTLDVSALANLNHLSAFNNQLSNLDVTNNPLLEYLNARGNNNITSLDIRNNTLLDYVNLQQMSLTSLDISNNSNITSLIVNSNDLMALDVSNLSQLTTLRVDDNELIALNVQNGNNVNITTFNALGNLNLVCVLVDDATYSVTNWTDIEPLTNFNETSCSTDFSLNIKVFLQGPALNPNAGEETLMRDDLRVAGYIPTTSPYPDGMICDASVFNISGTDAIVDWIWVELRDINVNTLVSYSQSALLQRDGDIVGVDGISKLNFSTLEDSYYVAIKHRNHLGIMTSNFIAFSSGDIRDIDFTYSDDTFTHGVNSLTSNNMPIGVVAMWAGNVSNDAIVRYQGSGNDTNTIKDNVLANAGNTTNSNLYSYTGYDVADVNLDGTIKYQGSGNDVNTLKDVVLAHPNNQSSPSNLFMITEQLPEN</sequence>
<keyword evidence="6" id="KW-0862">Zinc</keyword>
<feature type="signal peptide" evidence="7">
    <location>
        <begin position="1"/>
        <end position="19"/>
    </location>
</feature>
<dbReference type="InterPro" id="IPR003591">
    <property type="entry name" value="Leu-rich_rpt_typical-subtyp"/>
</dbReference>
<name>A0ABW3HZ54_9FLAO</name>
<keyword evidence="10" id="KW-0482">Metalloprotease</keyword>
<dbReference type="EMBL" id="JBHTJM010000002">
    <property type="protein sequence ID" value="MFD0962866.1"/>
    <property type="molecule type" value="Genomic_DNA"/>
</dbReference>
<feature type="domain" description="Peptidase M10 metallopeptidase" evidence="8">
    <location>
        <begin position="317"/>
        <end position="464"/>
    </location>
</feature>
<keyword evidence="4" id="KW-0677">Repeat</keyword>
<dbReference type="SMART" id="SM00365">
    <property type="entry name" value="LRR_SD22"/>
    <property type="match status" value="9"/>
</dbReference>
<evidence type="ECO:0000256" key="7">
    <source>
        <dbReference type="SAM" id="SignalP"/>
    </source>
</evidence>
<evidence type="ECO:0000313" key="10">
    <source>
        <dbReference type="EMBL" id="MFD0962866.1"/>
    </source>
</evidence>
<dbReference type="InterPro" id="IPR032675">
    <property type="entry name" value="LRR_dom_sf"/>
</dbReference>
<evidence type="ECO:0000259" key="8">
    <source>
        <dbReference type="Pfam" id="PF00413"/>
    </source>
</evidence>
<dbReference type="InterPro" id="IPR014756">
    <property type="entry name" value="Ig_E-set"/>
</dbReference>
<proteinExistence type="predicted"/>
<dbReference type="GO" id="GO:0008237">
    <property type="term" value="F:metallopeptidase activity"/>
    <property type="evidence" value="ECO:0007669"/>
    <property type="project" value="UniProtKB-KW"/>
</dbReference>
<keyword evidence="7" id="KW-0732">Signal</keyword>
<dbReference type="SUPFAM" id="SSF81296">
    <property type="entry name" value="E set domains"/>
    <property type="match status" value="1"/>
</dbReference>
<keyword evidence="1" id="KW-0433">Leucine-rich repeat</keyword>
<evidence type="ECO:0000256" key="3">
    <source>
        <dbReference type="ARBA" id="ARBA00022723"/>
    </source>
</evidence>
<keyword evidence="5 10" id="KW-0378">Hydrolase</keyword>
<evidence type="ECO:0000259" key="9">
    <source>
        <dbReference type="Pfam" id="PF01833"/>
    </source>
</evidence>
<gene>
    <name evidence="10" type="ORF">ACFQ1O_02485</name>
</gene>
<evidence type="ECO:0000313" key="11">
    <source>
        <dbReference type="Proteomes" id="UP001596997"/>
    </source>
</evidence>
<dbReference type="InterPro" id="IPR001611">
    <property type="entry name" value="Leu-rich_rpt"/>
</dbReference>
<dbReference type="EC" id="3.4.24.-" evidence="10"/>
<evidence type="ECO:0000256" key="4">
    <source>
        <dbReference type="ARBA" id="ARBA00022737"/>
    </source>
</evidence>
<dbReference type="InterPro" id="IPR006626">
    <property type="entry name" value="PbH1"/>
</dbReference>
<evidence type="ECO:0000256" key="5">
    <source>
        <dbReference type="ARBA" id="ARBA00022801"/>
    </source>
</evidence>
<dbReference type="Pfam" id="PF01833">
    <property type="entry name" value="TIG"/>
    <property type="match status" value="1"/>
</dbReference>
<dbReference type="PROSITE" id="PS51450">
    <property type="entry name" value="LRR"/>
    <property type="match status" value="3"/>
</dbReference>
<accession>A0ABW3HZ54</accession>
<keyword evidence="11" id="KW-1185">Reference proteome</keyword>
<feature type="domain" description="IPT/TIG" evidence="9">
    <location>
        <begin position="192"/>
        <end position="281"/>
    </location>
</feature>
<keyword evidence="3" id="KW-0479">Metal-binding</keyword>
<dbReference type="SUPFAM" id="SSF52058">
    <property type="entry name" value="L domain-like"/>
    <property type="match status" value="8"/>
</dbReference>
<dbReference type="InterPro" id="IPR002909">
    <property type="entry name" value="IPT_dom"/>
</dbReference>